<dbReference type="RefSeq" id="WP_121876007.1">
    <property type="nucleotide sequence ID" value="NZ_REFJ01000001.1"/>
</dbReference>
<dbReference type="AlphaFoldDB" id="A0A3M0AJE7"/>
<dbReference type="InterPro" id="IPR016064">
    <property type="entry name" value="NAD/diacylglycerol_kinase_sf"/>
</dbReference>
<dbReference type="Proteomes" id="UP000267187">
    <property type="component" value="Unassembled WGS sequence"/>
</dbReference>
<proteinExistence type="predicted"/>
<dbReference type="InterPro" id="IPR017437">
    <property type="entry name" value="ATP-NAD_kinase_PpnK-typ_C"/>
</dbReference>
<dbReference type="OrthoDB" id="1889537at2"/>
<evidence type="ECO:0008006" key="3">
    <source>
        <dbReference type="Google" id="ProtNLM"/>
    </source>
</evidence>
<reference evidence="1 2" key="1">
    <citation type="submission" date="2018-10" db="EMBL/GenBank/DDBJ databases">
        <title>Genomic Encyclopedia of Type Strains, Phase IV (KMG-IV): sequencing the most valuable type-strain genomes for metagenomic binning, comparative biology and taxonomic classification.</title>
        <authorList>
            <person name="Goeker M."/>
        </authorList>
    </citation>
    <scope>NUCLEOTIDE SEQUENCE [LARGE SCALE GENOMIC DNA]</scope>
    <source>
        <strain evidence="1 2">DSM 25080</strain>
    </source>
</reference>
<name>A0A3M0AJE7_9GAMM</name>
<sequence length="303" mass="33452">MKQRVILVHRKTRLEELVSRFNTWSQARFYLEHSDADPADYLAEHDLYNAKLQEAMAISGQFAPIQKLERSLLAEFKFRRGDVIVVVGQDGLVANTLKYAHGLPVLGVNPDPSRWDGVLLRFKLAELSNILSDTLNAKVMFDRVRLAEALTNDGQRMLAVNDLFIGPKSHGSARYELSWANQSEIQSSSGIIISTGFGSTGWYTSIMTGAMAITGKAISPDKLARPWDANRLSFCVREPFPSVSSSTEMVYGEIHEQAAFSVASLMPESGVIFSDGMEQDAIAFNSGTRVEVRVASEEGLMVA</sequence>
<dbReference type="EMBL" id="REFJ01000001">
    <property type="protein sequence ID" value="RMA82695.1"/>
    <property type="molecule type" value="Genomic_DNA"/>
</dbReference>
<evidence type="ECO:0000313" key="2">
    <source>
        <dbReference type="Proteomes" id="UP000267187"/>
    </source>
</evidence>
<accession>A0A3M0AJE7</accession>
<dbReference type="GO" id="GO:0019674">
    <property type="term" value="P:NAD+ metabolic process"/>
    <property type="evidence" value="ECO:0007669"/>
    <property type="project" value="InterPro"/>
</dbReference>
<dbReference type="GO" id="GO:0003951">
    <property type="term" value="F:NAD+ kinase activity"/>
    <property type="evidence" value="ECO:0007669"/>
    <property type="project" value="InterPro"/>
</dbReference>
<dbReference type="Gene3D" id="2.60.200.30">
    <property type="entry name" value="Probable inorganic polyphosphate/atp-NAD kinase, domain 2"/>
    <property type="match status" value="1"/>
</dbReference>
<dbReference type="SUPFAM" id="SSF111331">
    <property type="entry name" value="NAD kinase/diacylglycerol kinase-like"/>
    <property type="match status" value="1"/>
</dbReference>
<keyword evidence="2" id="KW-1185">Reference proteome</keyword>
<gene>
    <name evidence="1" type="ORF">DFR27_0652</name>
</gene>
<comment type="caution">
    <text evidence="1">The sequence shown here is derived from an EMBL/GenBank/DDBJ whole genome shotgun (WGS) entry which is preliminary data.</text>
</comment>
<evidence type="ECO:0000313" key="1">
    <source>
        <dbReference type="EMBL" id="RMA82695.1"/>
    </source>
</evidence>
<protein>
    <recommendedName>
        <fullName evidence="3">Sugar kinase</fullName>
    </recommendedName>
</protein>
<organism evidence="1 2">
    <name type="scientific">Umboniibacter marinipuniceus</name>
    <dbReference type="NCBI Taxonomy" id="569599"/>
    <lineage>
        <taxon>Bacteria</taxon>
        <taxon>Pseudomonadati</taxon>
        <taxon>Pseudomonadota</taxon>
        <taxon>Gammaproteobacteria</taxon>
        <taxon>Cellvibrionales</taxon>
        <taxon>Cellvibrionaceae</taxon>
        <taxon>Umboniibacter</taxon>
    </lineage>
</organism>